<dbReference type="PANTHER" id="PTHR35179:SF2">
    <property type="entry name" value="START DOMAIN-CONTAINING PROTEIN"/>
    <property type="match status" value="1"/>
</dbReference>
<feature type="region of interest" description="Disordered" evidence="1">
    <location>
        <begin position="530"/>
        <end position="581"/>
    </location>
</feature>
<gene>
    <name evidence="2" type="ORF">SLS53_004959</name>
</gene>
<sequence length="769" mass="85367">MISRSSSSPDKKARQGIVANGSGADGDDEYKVRESCDDGMDIDEITALPRPVQCNRSRTPTNEAPLFPGLPVSSRNIGEAKDHEMLSDSSEGCQSKYTGVINTTKSKVKTRNKNKNKSSGNNTLEPLKEPLPLPISYGWMVKGTNEHIEDLHLPGILKCDSEIHSKGQVEVISIYVPGNTRNWRGVRLGTSLSQKEVFTTISRAIRDEHTALKPQYPYEPTFRALEVTNVGFAFDNVDVVTDSETLTQLLCFICGPRACESPVTKPFRLDLSTVRDTLFIIPKYKPGRGYTGPLPKDKRADPREVVPEWASDVLGRLGSHDPELPYGGGHYRLVRYRFGDVVLAVRVKVDFVYEHRKTQTQSSSNPFHRATTEPVLAPTFPDGRPISKTTVKAQGLGTDPDSTGMATVRYLDQDLKSSLNEMIPRLWFSRTTFLVEGVVTHPALEIQKASLIDSRQYYKSFERGHRCSLRHLSGLLKHLQRRTRELGGNAVMVCDPHRVCFVILKPVIKTQPVPKDVVSRFWKFDDNSIPTSRSDEVNSPDPGSDLTDFSKTPTPPRGSTVLDIGKNENRNSPEVNVDDADGSVGAASCQRALCIDRDQRFDGWNVDVRQSVEDEGYEPDIEDNIRNAFAGDDLEPATSTEDISICGPAYQRSRRIPDASNEESPKVYGNVDMPIAGALEEQQGLFNDDNGLKLDGAGTPFVVSSSDDGRLAVHNDTDEEEGQVQHPARTPEYHLVTSTDEERKTTARSSKIPETDAMEVDKYENNEDD</sequence>
<organism evidence="2 3">
    <name type="scientific">Cytospora paraplurivora</name>
    <dbReference type="NCBI Taxonomy" id="2898453"/>
    <lineage>
        <taxon>Eukaryota</taxon>
        <taxon>Fungi</taxon>
        <taxon>Dikarya</taxon>
        <taxon>Ascomycota</taxon>
        <taxon>Pezizomycotina</taxon>
        <taxon>Sordariomycetes</taxon>
        <taxon>Sordariomycetidae</taxon>
        <taxon>Diaporthales</taxon>
        <taxon>Cytosporaceae</taxon>
        <taxon>Cytospora</taxon>
    </lineage>
</organism>
<feature type="region of interest" description="Disordered" evidence="1">
    <location>
        <begin position="1"/>
        <end position="34"/>
    </location>
</feature>
<evidence type="ECO:0000313" key="3">
    <source>
        <dbReference type="Proteomes" id="UP001320245"/>
    </source>
</evidence>
<feature type="compositionally biased region" description="Basic and acidic residues" evidence="1">
    <location>
        <begin position="707"/>
        <end position="716"/>
    </location>
</feature>
<comment type="caution">
    <text evidence="2">The sequence shown here is derived from an EMBL/GenBank/DDBJ whole genome shotgun (WGS) entry which is preliminary data.</text>
</comment>
<feature type="compositionally biased region" description="Basic and acidic residues" evidence="1">
    <location>
        <begin position="740"/>
        <end position="769"/>
    </location>
</feature>
<evidence type="ECO:0000256" key="1">
    <source>
        <dbReference type="SAM" id="MobiDB-lite"/>
    </source>
</evidence>
<protein>
    <submittedName>
        <fullName evidence="2">Uncharacterized protein</fullName>
    </submittedName>
</protein>
<evidence type="ECO:0000313" key="2">
    <source>
        <dbReference type="EMBL" id="KAK7740896.1"/>
    </source>
</evidence>
<name>A0AAN9U6F2_9PEZI</name>
<feature type="region of interest" description="Disordered" evidence="1">
    <location>
        <begin position="703"/>
        <end position="769"/>
    </location>
</feature>
<feature type="region of interest" description="Disordered" evidence="1">
    <location>
        <begin position="53"/>
        <end position="73"/>
    </location>
</feature>
<accession>A0AAN9U6F2</accession>
<feature type="region of interest" description="Disordered" evidence="1">
    <location>
        <begin position="107"/>
        <end position="127"/>
    </location>
</feature>
<dbReference type="EMBL" id="JAJSPL020000018">
    <property type="protein sequence ID" value="KAK7740896.1"/>
    <property type="molecule type" value="Genomic_DNA"/>
</dbReference>
<feature type="compositionally biased region" description="Basic residues" evidence="1">
    <location>
        <begin position="107"/>
        <end position="116"/>
    </location>
</feature>
<dbReference type="PANTHER" id="PTHR35179">
    <property type="entry name" value="PROTEIN CBG02620"/>
    <property type="match status" value="1"/>
</dbReference>
<keyword evidence="3" id="KW-1185">Reference proteome</keyword>
<reference evidence="2 3" key="1">
    <citation type="journal article" date="2023" name="PLoS ONE">
        <title>Cytospora paraplurivora sp. nov. isolated from orchards with fruit tree decline syndrome in Ontario, Canada.</title>
        <authorList>
            <person name="Ilyukhin E."/>
            <person name="Nguyen H.D.T."/>
            <person name="Castle A.J."/>
            <person name="Ellouze W."/>
        </authorList>
    </citation>
    <scope>NUCLEOTIDE SEQUENCE [LARGE SCALE GENOMIC DNA]</scope>
    <source>
        <strain evidence="2 3">FDS-564</strain>
    </source>
</reference>
<proteinExistence type="predicted"/>
<dbReference type="AlphaFoldDB" id="A0AAN9U6F2"/>
<dbReference type="Proteomes" id="UP001320245">
    <property type="component" value="Unassembled WGS sequence"/>
</dbReference>